<keyword evidence="8" id="KW-1185">Reference proteome</keyword>
<feature type="transmembrane region" description="Helical" evidence="6">
    <location>
        <begin position="78"/>
        <end position="99"/>
    </location>
</feature>
<proteinExistence type="inferred from homology"/>
<dbReference type="InterPro" id="IPR051598">
    <property type="entry name" value="TSUP/Inactive_protease-like"/>
</dbReference>
<evidence type="ECO:0000313" key="8">
    <source>
        <dbReference type="Proteomes" id="UP000239001"/>
    </source>
</evidence>
<protein>
    <recommendedName>
        <fullName evidence="6">Probable membrane transporter protein</fullName>
    </recommendedName>
</protein>
<dbReference type="Pfam" id="PF01925">
    <property type="entry name" value="TauE"/>
    <property type="match status" value="1"/>
</dbReference>
<evidence type="ECO:0000313" key="7">
    <source>
        <dbReference type="EMBL" id="PSF31268.1"/>
    </source>
</evidence>
<keyword evidence="4 6" id="KW-1133">Transmembrane helix</keyword>
<organism evidence="7 8">
    <name type="scientific">Aphanothece hegewaldii CCALA 016</name>
    <dbReference type="NCBI Taxonomy" id="2107694"/>
    <lineage>
        <taxon>Bacteria</taxon>
        <taxon>Bacillati</taxon>
        <taxon>Cyanobacteriota</taxon>
        <taxon>Cyanophyceae</taxon>
        <taxon>Oscillatoriophycideae</taxon>
        <taxon>Chroococcales</taxon>
        <taxon>Aphanothecaceae</taxon>
        <taxon>Aphanothece</taxon>
    </lineage>
</organism>
<evidence type="ECO:0000256" key="2">
    <source>
        <dbReference type="ARBA" id="ARBA00009142"/>
    </source>
</evidence>
<reference evidence="7 8" key="2">
    <citation type="submission" date="2018-03" db="EMBL/GenBank/DDBJ databases">
        <authorList>
            <person name="Keele B.F."/>
        </authorList>
    </citation>
    <scope>NUCLEOTIDE SEQUENCE [LARGE SCALE GENOMIC DNA]</scope>
    <source>
        <strain evidence="7 8">CCALA 016</strain>
    </source>
</reference>
<evidence type="ECO:0000256" key="6">
    <source>
        <dbReference type="RuleBase" id="RU363041"/>
    </source>
</evidence>
<gene>
    <name evidence="7" type="ORF">C7H19_23080</name>
</gene>
<feature type="transmembrane region" description="Helical" evidence="6">
    <location>
        <begin position="12"/>
        <end position="45"/>
    </location>
</feature>
<sequence length="129" mass="13579">MFVRKNTKMLLLYIALGLVAGFLSGLIGIGGGVIIVPALVFLFGFSQHEAQGTTLGLLVPPIGILAAWTYYQQGYFNLKVAALICLGFFLGGLFGAKVATGLSNAMLEKVFGGALLAIALKMIFSNPTH</sequence>
<comment type="similarity">
    <text evidence="2 6">Belongs to the 4-toluene sulfonate uptake permease (TSUP) (TC 2.A.102) family.</text>
</comment>
<name>A0A2T1LRF4_9CHRO</name>
<keyword evidence="6" id="KW-1003">Cell membrane</keyword>
<dbReference type="Proteomes" id="UP000239001">
    <property type="component" value="Unassembled WGS sequence"/>
</dbReference>
<dbReference type="OrthoDB" id="532317at2"/>
<evidence type="ECO:0000256" key="1">
    <source>
        <dbReference type="ARBA" id="ARBA00004141"/>
    </source>
</evidence>
<dbReference type="GO" id="GO:0005886">
    <property type="term" value="C:plasma membrane"/>
    <property type="evidence" value="ECO:0007669"/>
    <property type="project" value="UniProtKB-SubCell"/>
</dbReference>
<comment type="subcellular location">
    <subcellularLocation>
        <location evidence="6">Cell membrane</location>
        <topology evidence="6">Multi-pass membrane protein</topology>
    </subcellularLocation>
    <subcellularLocation>
        <location evidence="1">Membrane</location>
        <topology evidence="1">Multi-pass membrane protein</topology>
    </subcellularLocation>
</comment>
<comment type="caution">
    <text evidence="7">The sequence shown here is derived from an EMBL/GenBank/DDBJ whole genome shotgun (WGS) entry which is preliminary data.</text>
</comment>
<accession>A0A2T1LRF4</accession>
<evidence type="ECO:0000256" key="5">
    <source>
        <dbReference type="ARBA" id="ARBA00023136"/>
    </source>
</evidence>
<evidence type="ECO:0000256" key="3">
    <source>
        <dbReference type="ARBA" id="ARBA00022692"/>
    </source>
</evidence>
<reference evidence="7 8" key="1">
    <citation type="submission" date="2018-03" db="EMBL/GenBank/DDBJ databases">
        <title>The ancient ancestry and fast evolution of plastids.</title>
        <authorList>
            <person name="Moore K.R."/>
            <person name="Magnabosco C."/>
            <person name="Momper L."/>
            <person name="Gold D.A."/>
            <person name="Bosak T."/>
            <person name="Fournier G.P."/>
        </authorList>
    </citation>
    <scope>NUCLEOTIDE SEQUENCE [LARGE SCALE GENOMIC DNA]</scope>
    <source>
        <strain evidence="7 8">CCALA 016</strain>
    </source>
</reference>
<dbReference type="EMBL" id="PXOH01000047">
    <property type="protein sequence ID" value="PSF31268.1"/>
    <property type="molecule type" value="Genomic_DNA"/>
</dbReference>
<keyword evidence="5 6" id="KW-0472">Membrane</keyword>
<feature type="transmembrane region" description="Helical" evidence="6">
    <location>
        <begin position="51"/>
        <end position="71"/>
    </location>
</feature>
<dbReference type="PANTHER" id="PTHR43701:SF2">
    <property type="entry name" value="MEMBRANE TRANSPORTER PROTEIN YJNA-RELATED"/>
    <property type="match status" value="1"/>
</dbReference>
<keyword evidence="3 6" id="KW-0812">Transmembrane</keyword>
<dbReference type="PANTHER" id="PTHR43701">
    <property type="entry name" value="MEMBRANE TRANSPORTER PROTEIN MJ0441-RELATED"/>
    <property type="match status" value="1"/>
</dbReference>
<dbReference type="InterPro" id="IPR002781">
    <property type="entry name" value="TM_pro_TauE-like"/>
</dbReference>
<evidence type="ECO:0000256" key="4">
    <source>
        <dbReference type="ARBA" id="ARBA00022989"/>
    </source>
</evidence>
<dbReference type="AlphaFoldDB" id="A0A2T1LRF4"/>